<dbReference type="Pfam" id="PF00501">
    <property type="entry name" value="AMP-binding"/>
    <property type="match status" value="1"/>
</dbReference>
<evidence type="ECO:0000256" key="3">
    <source>
        <dbReference type="ARBA" id="ARBA00023098"/>
    </source>
</evidence>
<dbReference type="GO" id="GO:0016020">
    <property type="term" value="C:membrane"/>
    <property type="evidence" value="ECO:0007669"/>
    <property type="project" value="TreeGrafter"/>
</dbReference>
<dbReference type="SUPFAM" id="SSF56801">
    <property type="entry name" value="Acetyl-CoA synthetase-like"/>
    <property type="match status" value="1"/>
</dbReference>
<feature type="domain" description="AMP-dependent synthetase/ligase" evidence="5">
    <location>
        <begin position="12"/>
        <end position="429"/>
    </location>
</feature>
<evidence type="ECO:0000313" key="7">
    <source>
        <dbReference type="Proteomes" id="UP000614490"/>
    </source>
</evidence>
<protein>
    <recommendedName>
        <fullName evidence="4">Acyl-CoA synthetase</fullName>
    </recommendedName>
</protein>
<name>A0A931MW99_9BACI</name>
<evidence type="ECO:0000259" key="5">
    <source>
        <dbReference type="Pfam" id="PF00501"/>
    </source>
</evidence>
<accession>A0A931MW99</accession>
<dbReference type="InterPro" id="IPR020845">
    <property type="entry name" value="AMP-binding_CS"/>
</dbReference>
<gene>
    <name evidence="6" type="ORF">H0267_13065</name>
</gene>
<reference evidence="6 7" key="1">
    <citation type="journal article" date="2005" name="Int. J. Syst. Evol. Microbiol.">
        <title>Halobacillus yeomjeoni sp. nov., isolated from a marine solar saltern in Korea.</title>
        <authorList>
            <person name="Yoon J.H."/>
            <person name="Kang S.J."/>
            <person name="Lee C.H."/>
            <person name="Oh H.W."/>
            <person name="Oh T.K."/>
        </authorList>
    </citation>
    <scope>NUCLEOTIDE SEQUENCE [LARGE SCALE GENOMIC DNA]</scope>
    <source>
        <strain evidence="6 7">KCTC 3957</strain>
    </source>
</reference>
<dbReference type="AlphaFoldDB" id="A0A931MW99"/>
<dbReference type="GO" id="GO:0004467">
    <property type="term" value="F:long-chain fatty acid-CoA ligase activity"/>
    <property type="evidence" value="ECO:0007669"/>
    <property type="project" value="TreeGrafter"/>
</dbReference>
<keyword evidence="3" id="KW-0443">Lipid metabolism</keyword>
<dbReference type="InterPro" id="IPR000873">
    <property type="entry name" value="AMP-dep_synth/lig_dom"/>
</dbReference>
<dbReference type="RefSeq" id="WP_197317793.1">
    <property type="nucleotide sequence ID" value="NZ_JADZSC010000003.1"/>
</dbReference>
<evidence type="ECO:0000256" key="1">
    <source>
        <dbReference type="ARBA" id="ARBA00022598"/>
    </source>
</evidence>
<keyword evidence="7" id="KW-1185">Reference proteome</keyword>
<keyword evidence="1" id="KW-0436">Ligase</keyword>
<evidence type="ECO:0000313" key="6">
    <source>
        <dbReference type="EMBL" id="MBH0231151.1"/>
    </source>
</evidence>
<dbReference type="PANTHER" id="PTHR43272:SF32">
    <property type="entry name" value="AMP-DEPENDENT SYNTHETASE_LIGASE DOMAIN-CONTAINING PROTEIN"/>
    <property type="match status" value="1"/>
</dbReference>
<organism evidence="6 7">
    <name type="scientific">Halobacillus yeomjeoni</name>
    <dbReference type="NCBI Taxonomy" id="311194"/>
    <lineage>
        <taxon>Bacteria</taxon>
        <taxon>Bacillati</taxon>
        <taxon>Bacillota</taxon>
        <taxon>Bacilli</taxon>
        <taxon>Bacillales</taxon>
        <taxon>Bacillaceae</taxon>
        <taxon>Halobacillus</taxon>
    </lineage>
</organism>
<dbReference type="EMBL" id="JADZSC010000003">
    <property type="protein sequence ID" value="MBH0231151.1"/>
    <property type="molecule type" value="Genomic_DNA"/>
</dbReference>
<dbReference type="PANTHER" id="PTHR43272">
    <property type="entry name" value="LONG-CHAIN-FATTY-ACID--COA LIGASE"/>
    <property type="match status" value="1"/>
</dbReference>
<comment type="caution">
    <text evidence="6">The sequence shown here is derived from an EMBL/GenBank/DDBJ whole genome shotgun (WGS) entry which is preliminary data.</text>
</comment>
<proteinExistence type="predicted"/>
<evidence type="ECO:0000256" key="4">
    <source>
        <dbReference type="ARBA" id="ARBA00032875"/>
    </source>
</evidence>
<sequence>MAQQTLPQLLLRKAENEGNKIAFRQKDLGIWNEWTWKDYYEAVETFALGLQKQFAIEKSEKVGIIGDNRPHWIVSELAIQSLGAIPFGIYQDTTSSQLIHYIRSSKVKTLIVEDQEQVDKVLEVIDTIPNVEQIIYYNPKGLRNYTHNKLHFFDDIQAIGQKEVARHPQLIQDKISQSVPTDLAFIAFTSGTTGISKAAQFTHANLIQTALSIDEVDAVHEKDDYLSFLSLAWICEQVMAVGLSLTKGLTINFPEEPSTILNDLREIGPHIIQAPPRTYENILARFHVRISDTTPLKSKVYSIFEPLIEMNAGIKLSNRSVSSSFKAFYTVGDYLMFSAIRDHLGLSRVKRAYVTGGVLNSDALGFFQGMGVNVKQTYGSVESTGYISVQRDGEVDGETSGKPLPSTSVTLAENGELQVEGPQVFAGYLGEEKPEVVSTGDYGEIMENGDLKIIDRLEDFIRLETGTEVSSSQMEAEMKKSPYIQDAIVFGHQRSFLTAMVHINRSSVGRWAEKNQITYKSFYDLVTAEEVVQLIREEVGNIVKNLPEEIQVKRFVILPEELDVAEGELTPTQKVIRSRIAEKYEEYLNALYRAPGSIALNDTETGNLKENAVQIISLEISQGVA</sequence>
<dbReference type="Pfam" id="PF23562">
    <property type="entry name" value="AMP-binding_C_3"/>
    <property type="match status" value="1"/>
</dbReference>
<evidence type="ECO:0000256" key="2">
    <source>
        <dbReference type="ARBA" id="ARBA00022832"/>
    </source>
</evidence>
<keyword evidence="2" id="KW-0276">Fatty acid metabolism</keyword>
<dbReference type="Proteomes" id="UP000614490">
    <property type="component" value="Unassembled WGS sequence"/>
</dbReference>
<dbReference type="Gene3D" id="3.40.50.12780">
    <property type="entry name" value="N-terminal domain of ligase-like"/>
    <property type="match status" value="1"/>
</dbReference>
<dbReference type="InterPro" id="IPR042099">
    <property type="entry name" value="ANL_N_sf"/>
</dbReference>
<dbReference type="PROSITE" id="PS00455">
    <property type="entry name" value="AMP_BINDING"/>
    <property type="match status" value="1"/>
</dbReference>